<proteinExistence type="predicted"/>
<organism evidence="1 2">
    <name type="scientific">Phanerochaete sordida</name>
    <dbReference type="NCBI Taxonomy" id="48140"/>
    <lineage>
        <taxon>Eukaryota</taxon>
        <taxon>Fungi</taxon>
        <taxon>Dikarya</taxon>
        <taxon>Basidiomycota</taxon>
        <taxon>Agaricomycotina</taxon>
        <taxon>Agaricomycetes</taxon>
        <taxon>Polyporales</taxon>
        <taxon>Phanerochaetaceae</taxon>
        <taxon>Phanerochaete</taxon>
    </lineage>
</organism>
<evidence type="ECO:0000313" key="1">
    <source>
        <dbReference type="EMBL" id="GJE84592.1"/>
    </source>
</evidence>
<gene>
    <name evidence="1" type="ORF">PsYK624_006680</name>
</gene>
<reference evidence="1 2" key="1">
    <citation type="submission" date="2021-08" db="EMBL/GenBank/DDBJ databases">
        <title>Draft Genome Sequence of Phanerochaete sordida strain YK-624.</title>
        <authorList>
            <person name="Mori T."/>
            <person name="Dohra H."/>
            <person name="Suzuki T."/>
            <person name="Kawagishi H."/>
            <person name="Hirai H."/>
        </authorList>
    </citation>
    <scope>NUCLEOTIDE SEQUENCE [LARGE SCALE GENOMIC DNA]</scope>
    <source>
        <strain evidence="1 2">YK-624</strain>
    </source>
</reference>
<sequence>MQAACFGVGNASHLPVLGRLPFAVAVKNTTLRPRNASYEIYRRTPPIRFCRRTRRTLANGESYLACAPTFGISVTCSPKYLSRGTLCGRPGPSSWPSRK</sequence>
<accession>A0A9P3FWX4</accession>
<keyword evidence="2" id="KW-1185">Reference proteome</keyword>
<dbReference type="Proteomes" id="UP000703269">
    <property type="component" value="Unassembled WGS sequence"/>
</dbReference>
<name>A0A9P3FWX4_9APHY</name>
<protein>
    <submittedName>
        <fullName evidence="1">Uncharacterized protein</fullName>
    </submittedName>
</protein>
<dbReference type="AlphaFoldDB" id="A0A9P3FWX4"/>
<dbReference type="EMBL" id="BPQB01000001">
    <property type="protein sequence ID" value="GJE84592.1"/>
    <property type="molecule type" value="Genomic_DNA"/>
</dbReference>
<evidence type="ECO:0000313" key="2">
    <source>
        <dbReference type="Proteomes" id="UP000703269"/>
    </source>
</evidence>
<comment type="caution">
    <text evidence="1">The sequence shown here is derived from an EMBL/GenBank/DDBJ whole genome shotgun (WGS) entry which is preliminary data.</text>
</comment>